<dbReference type="RefSeq" id="WP_129208510.1">
    <property type="nucleotide sequence ID" value="NZ_BMGU01000004.1"/>
</dbReference>
<keyword evidence="3" id="KW-1185">Reference proteome</keyword>
<name>A0A4Q1SDK9_9BACT</name>
<protein>
    <submittedName>
        <fullName evidence="2">Uroporphyrinogen-III synthase</fullName>
    </submittedName>
</protein>
<dbReference type="Pfam" id="PF02602">
    <property type="entry name" value="HEM4"/>
    <property type="match status" value="1"/>
</dbReference>
<gene>
    <name evidence="2" type="ORF">ESZ00_12040</name>
</gene>
<accession>A0A4Q1SDK9</accession>
<dbReference type="PANTHER" id="PTHR40082:SF1">
    <property type="entry name" value="BLR5956 PROTEIN"/>
    <property type="match status" value="1"/>
</dbReference>
<dbReference type="GO" id="GO:0006780">
    <property type="term" value="P:uroporphyrinogen III biosynthetic process"/>
    <property type="evidence" value="ECO:0007669"/>
    <property type="project" value="InterPro"/>
</dbReference>
<dbReference type="InterPro" id="IPR039793">
    <property type="entry name" value="UROS/Hem4"/>
</dbReference>
<dbReference type="GO" id="GO:0004852">
    <property type="term" value="F:uroporphyrinogen-III synthase activity"/>
    <property type="evidence" value="ECO:0007669"/>
    <property type="project" value="InterPro"/>
</dbReference>
<evidence type="ECO:0000259" key="1">
    <source>
        <dbReference type="Pfam" id="PF02602"/>
    </source>
</evidence>
<dbReference type="OrthoDB" id="9815856at2"/>
<evidence type="ECO:0000313" key="3">
    <source>
        <dbReference type="Proteomes" id="UP000290253"/>
    </source>
</evidence>
<dbReference type="EMBL" id="SDMK01000002">
    <property type="protein sequence ID" value="RXS95312.1"/>
    <property type="molecule type" value="Genomic_DNA"/>
</dbReference>
<comment type="caution">
    <text evidence="2">The sequence shown here is derived from an EMBL/GenBank/DDBJ whole genome shotgun (WGS) entry which is preliminary data.</text>
</comment>
<proteinExistence type="predicted"/>
<evidence type="ECO:0000313" key="2">
    <source>
        <dbReference type="EMBL" id="RXS95312.1"/>
    </source>
</evidence>
<reference evidence="2 3" key="1">
    <citation type="journal article" date="2016" name="Int. J. Syst. Evol. Microbiol.">
        <title>Acidipila dinghuensis sp. nov., an acidobacterium isolated from forest soil.</title>
        <authorList>
            <person name="Jiang Y.W."/>
            <person name="Wang J."/>
            <person name="Chen M.H."/>
            <person name="Lv Y.Y."/>
            <person name="Qiu L.H."/>
        </authorList>
    </citation>
    <scope>NUCLEOTIDE SEQUENCE [LARGE SCALE GENOMIC DNA]</scope>
    <source>
        <strain evidence="2 3">DHOF10</strain>
    </source>
</reference>
<sequence length="258" mass="27271">MNLPLMGRRVLVTRAAHQASRLSARLAELGAEVIEIPSIALDPPESFASLDSAVHHLSQYSLLILTSANAVAPLLARMQFAQLSVDVLALLRVAAVGSATAKALREAGVRVDVVPDAYVAESLLTALGREMAGQHVLLVRAAVARDVIPEGLRALGANVTVAEAYRTVVPEASIEKVRALFTEKERIPDAATFTSSSAVTNFHNLLERAGLARPAGLQAVSIGPVTSATLRTAAWEPAAEADPHDLDGLIEAVTRLFR</sequence>
<dbReference type="InterPro" id="IPR003754">
    <property type="entry name" value="4pyrrol_synth_uPrphyn_synth"/>
</dbReference>
<dbReference type="Proteomes" id="UP000290253">
    <property type="component" value="Unassembled WGS sequence"/>
</dbReference>
<feature type="domain" description="Tetrapyrrole biosynthesis uroporphyrinogen III synthase" evidence="1">
    <location>
        <begin position="21"/>
        <end position="251"/>
    </location>
</feature>
<dbReference type="InterPro" id="IPR036108">
    <property type="entry name" value="4pyrrol_syn_uPrphyn_synt_sf"/>
</dbReference>
<dbReference type="SUPFAM" id="SSF69618">
    <property type="entry name" value="HemD-like"/>
    <property type="match status" value="1"/>
</dbReference>
<organism evidence="2 3">
    <name type="scientific">Silvibacterium dinghuense</name>
    <dbReference type="NCBI Taxonomy" id="1560006"/>
    <lineage>
        <taxon>Bacteria</taxon>
        <taxon>Pseudomonadati</taxon>
        <taxon>Acidobacteriota</taxon>
        <taxon>Terriglobia</taxon>
        <taxon>Terriglobales</taxon>
        <taxon>Acidobacteriaceae</taxon>
        <taxon>Silvibacterium</taxon>
    </lineage>
</organism>
<dbReference type="CDD" id="cd06578">
    <property type="entry name" value="HemD"/>
    <property type="match status" value="1"/>
</dbReference>
<dbReference type="Gene3D" id="3.40.50.10090">
    <property type="match status" value="2"/>
</dbReference>
<dbReference type="AlphaFoldDB" id="A0A4Q1SDK9"/>
<dbReference type="PANTHER" id="PTHR40082">
    <property type="entry name" value="BLR5956 PROTEIN"/>
    <property type="match status" value="1"/>
</dbReference>